<accession>A0A395M670</accession>
<dbReference type="InterPro" id="IPR053134">
    <property type="entry name" value="RNA-dir_DNA_polymerase"/>
</dbReference>
<evidence type="ECO:0000313" key="5">
    <source>
        <dbReference type="EMBL" id="RFN43326.1"/>
    </source>
</evidence>
<dbReference type="SUPFAM" id="SSF56672">
    <property type="entry name" value="DNA/RNA polymerases"/>
    <property type="match status" value="1"/>
</dbReference>
<dbReference type="PANTHER" id="PTHR24559:SF444">
    <property type="entry name" value="REVERSE TRANSCRIPTASE DOMAIN-CONTAINING PROTEIN"/>
    <property type="match status" value="1"/>
</dbReference>
<evidence type="ECO:0000256" key="1">
    <source>
        <dbReference type="ARBA" id="ARBA00004173"/>
    </source>
</evidence>
<evidence type="ECO:0000256" key="2">
    <source>
        <dbReference type="ARBA" id="ARBA00023128"/>
    </source>
</evidence>
<dbReference type="PANTHER" id="PTHR24559">
    <property type="entry name" value="TRANSPOSON TY3-I GAG-POL POLYPROTEIN"/>
    <property type="match status" value="1"/>
</dbReference>
<dbReference type="InterPro" id="IPR043502">
    <property type="entry name" value="DNA/RNA_pol_sf"/>
</dbReference>
<dbReference type="PROSITE" id="PS50878">
    <property type="entry name" value="RT_POL"/>
    <property type="match status" value="1"/>
</dbReference>
<evidence type="ECO:0000313" key="6">
    <source>
        <dbReference type="Proteomes" id="UP000265631"/>
    </source>
</evidence>
<sequence length="297" mass="34654">MDDPSDTEDDSETEDKQRSQTSTKAASEVRRKKHSHPPPKGTQQKHEKGKIRHVRRIVTTFGAQLHDLDAKLEQQKTPLTEDRLKNVPQEYRCYKKLFKEELDTKKIYNLNELELTTLRDYLEEELRKGNIRESTSSAGFPVIQLNDLTVKDRTPLPLITELKDRLQGKQIFTALNLKGAYNLICIKKGNEWKTTFRTKFGLFEYLVMPFGLTNAPATFQRMINNVLRQYLDVFVVCYLDDILIFLDNEEEHREHIHKVLKALQDANLLVELEKSYFHVKEVDFLGHTILPGEIQID</sequence>
<dbReference type="AlphaFoldDB" id="A0A395M670"/>
<dbReference type="EMBL" id="PXXK01000593">
    <property type="protein sequence ID" value="RFN43326.1"/>
    <property type="molecule type" value="Genomic_DNA"/>
</dbReference>
<feature type="region of interest" description="Disordered" evidence="3">
    <location>
        <begin position="1"/>
        <end position="50"/>
    </location>
</feature>
<feature type="compositionally biased region" description="Acidic residues" evidence="3">
    <location>
        <begin position="1"/>
        <end position="13"/>
    </location>
</feature>
<dbReference type="Gene3D" id="3.10.10.10">
    <property type="entry name" value="HIV Type 1 Reverse Transcriptase, subunit A, domain 1"/>
    <property type="match status" value="1"/>
</dbReference>
<comment type="caution">
    <text evidence="5">The sequence shown here is derived from an EMBL/GenBank/DDBJ whole genome shotgun (WGS) entry which is preliminary data.</text>
</comment>
<dbReference type="CDD" id="cd01647">
    <property type="entry name" value="RT_LTR"/>
    <property type="match status" value="1"/>
</dbReference>
<dbReference type="InterPro" id="IPR000477">
    <property type="entry name" value="RT_dom"/>
</dbReference>
<proteinExistence type="predicted"/>
<name>A0A395M670_9HYPO</name>
<comment type="subcellular location">
    <subcellularLocation>
        <location evidence="1">Mitochondrion</location>
    </subcellularLocation>
</comment>
<dbReference type="Pfam" id="PF00078">
    <property type="entry name" value="RVT_1"/>
    <property type="match status" value="1"/>
</dbReference>
<dbReference type="Gene3D" id="3.30.70.270">
    <property type="match status" value="1"/>
</dbReference>
<dbReference type="STRING" id="2594813.A0A395M670"/>
<keyword evidence="6" id="KW-1185">Reference proteome</keyword>
<feature type="domain" description="Reverse transcriptase" evidence="4">
    <location>
        <begin position="68"/>
        <end position="289"/>
    </location>
</feature>
<protein>
    <submittedName>
        <fullName evidence="5">Pol polyprotein</fullName>
    </submittedName>
</protein>
<gene>
    <name evidence="5" type="ORF">FIE12Z_12438</name>
</gene>
<reference evidence="5 6" key="1">
    <citation type="journal article" date="2018" name="PLoS Pathog.">
        <title>Evolution of structural diversity of trichothecenes, a family of toxins produced by plant pathogenic and entomopathogenic fungi.</title>
        <authorList>
            <person name="Proctor R.H."/>
            <person name="McCormick S.P."/>
            <person name="Kim H.S."/>
            <person name="Cardoza R.E."/>
            <person name="Stanley A.M."/>
            <person name="Lindo L."/>
            <person name="Kelly A."/>
            <person name="Brown D.W."/>
            <person name="Lee T."/>
            <person name="Vaughan M.M."/>
            <person name="Alexander N.J."/>
            <person name="Busman M."/>
            <person name="Gutierrez S."/>
        </authorList>
    </citation>
    <scope>NUCLEOTIDE SEQUENCE [LARGE SCALE GENOMIC DNA]</scope>
    <source>
        <strain evidence="5 6">NRRL 13405</strain>
    </source>
</reference>
<organism evidence="5 6">
    <name type="scientific">Fusarium flagelliforme</name>
    <dbReference type="NCBI Taxonomy" id="2675880"/>
    <lineage>
        <taxon>Eukaryota</taxon>
        <taxon>Fungi</taxon>
        <taxon>Dikarya</taxon>
        <taxon>Ascomycota</taxon>
        <taxon>Pezizomycotina</taxon>
        <taxon>Sordariomycetes</taxon>
        <taxon>Hypocreomycetidae</taxon>
        <taxon>Hypocreales</taxon>
        <taxon>Nectriaceae</taxon>
        <taxon>Fusarium</taxon>
        <taxon>Fusarium incarnatum-equiseti species complex</taxon>
    </lineage>
</organism>
<evidence type="ECO:0000259" key="4">
    <source>
        <dbReference type="PROSITE" id="PS50878"/>
    </source>
</evidence>
<evidence type="ECO:0000256" key="3">
    <source>
        <dbReference type="SAM" id="MobiDB-lite"/>
    </source>
</evidence>
<dbReference type="Proteomes" id="UP000265631">
    <property type="component" value="Unassembled WGS sequence"/>
</dbReference>
<dbReference type="GO" id="GO:0005739">
    <property type="term" value="C:mitochondrion"/>
    <property type="evidence" value="ECO:0007669"/>
    <property type="project" value="UniProtKB-SubCell"/>
</dbReference>
<keyword evidence="2" id="KW-0496">Mitochondrion</keyword>
<dbReference type="InterPro" id="IPR043128">
    <property type="entry name" value="Rev_trsase/Diguanyl_cyclase"/>
</dbReference>